<comment type="subcellular location">
    <subcellularLocation>
        <location evidence="1">Cell envelope</location>
    </subcellularLocation>
</comment>
<reference evidence="5 6" key="1">
    <citation type="submission" date="2018-07" db="EMBL/GenBank/DDBJ databases">
        <title>Genome analysis of Larkinella rosea.</title>
        <authorList>
            <person name="Zhou Z."/>
            <person name="Wang G."/>
        </authorList>
    </citation>
    <scope>NUCLEOTIDE SEQUENCE [LARGE SCALE GENOMIC DNA]</scope>
    <source>
        <strain evidence="6">zzj9</strain>
    </source>
</reference>
<organism evidence="5 6">
    <name type="scientific">Larkinella punicea</name>
    <dbReference type="NCBI Taxonomy" id="2315727"/>
    <lineage>
        <taxon>Bacteria</taxon>
        <taxon>Pseudomonadati</taxon>
        <taxon>Bacteroidota</taxon>
        <taxon>Cytophagia</taxon>
        <taxon>Cytophagales</taxon>
        <taxon>Spirosomataceae</taxon>
        <taxon>Larkinella</taxon>
    </lineage>
</organism>
<dbReference type="Proteomes" id="UP000253383">
    <property type="component" value="Unassembled WGS sequence"/>
</dbReference>
<evidence type="ECO:0000313" key="5">
    <source>
        <dbReference type="EMBL" id="RCR69921.1"/>
    </source>
</evidence>
<proteinExistence type="predicted"/>
<evidence type="ECO:0000256" key="1">
    <source>
        <dbReference type="ARBA" id="ARBA00004196"/>
    </source>
</evidence>
<feature type="coiled-coil region" evidence="3">
    <location>
        <begin position="94"/>
        <end position="152"/>
    </location>
</feature>
<feature type="domain" description="Multidrug resistance protein MdtA-like barrel-sandwich hybrid" evidence="4">
    <location>
        <begin position="36"/>
        <end position="215"/>
    </location>
</feature>
<evidence type="ECO:0000259" key="4">
    <source>
        <dbReference type="Pfam" id="PF25917"/>
    </source>
</evidence>
<gene>
    <name evidence="5" type="ORF">DUE52_08770</name>
</gene>
<dbReference type="PANTHER" id="PTHR32347">
    <property type="entry name" value="EFFLUX SYSTEM COMPONENT YKNX-RELATED"/>
    <property type="match status" value="1"/>
</dbReference>
<keyword evidence="2 3" id="KW-0175">Coiled coil</keyword>
<comment type="caution">
    <text evidence="5">The sequence shown here is derived from an EMBL/GenBank/DDBJ whole genome shotgun (WGS) entry which is preliminary data.</text>
</comment>
<dbReference type="SUPFAM" id="SSF111369">
    <property type="entry name" value="HlyD-like secretion proteins"/>
    <property type="match status" value="1"/>
</dbReference>
<evidence type="ECO:0000256" key="3">
    <source>
        <dbReference type="SAM" id="Coils"/>
    </source>
</evidence>
<name>A0A368JUQ2_9BACT</name>
<dbReference type="RefSeq" id="WP_114405618.1">
    <property type="nucleotide sequence ID" value="NZ_QOWE01000006.1"/>
</dbReference>
<sequence>MKSILITSAFLIGLLGCKTEPQSDAYGNFEAVETIVSAEATGALQQLSVEEGQTLKAGQTVGQIDPLQLQLRKAQLLASRRAVSSRSPNIPAQLLPYEQQIAVQEQQLKTLQREKVRTQNLIAAGAAPTKQLDDIVAQIDVIERQIALIRQQRAAQQSALTTQRSGTLSEEAPLAAQIRQIDDQIKKATIVNPSAGTVTVKFAETGEVASYGKPLYKVANLDQITLRAYISGDQLVRVKTGQPVKVLVDAPNDQFKEYAGTVIWISSKAEFTPKVIQTKDERVNLVYALKVKVKNDGGLKIGMPGEIRL</sequence>
<dbReference type="Pfam" id="PF25917">
    <property type="entry name" value="BSH_RND"/>
    <property type="match status" value="1"/>
</dbReference>
<dbReference type="EMBL" id="QOWE01000006">
    <property type="protein sequence ID" value="RCR69921.1"/>
    <property type="molecule type" value="Genomic_DNA"/>
</dbReference>
<dbReference type="PANTHER" id="PTHR32347:SF23">
    <property type="entry name" value="BLL5650 PROTEIN"/>
    <property type="match status" value="1"/>
</dbReference>
<dbReference type="GO" id="GO:0030313">
    <property type="term" value="C:cell envelope"/>
    <property type="evidence" value="ECO:0007669"/>
    <property type="project" value="UniProtKB-SubCell"/>
</dbReference>
<evidence type="ECO:0000313" key="6">
    <source>
        <dbReference type="Proteomes" id="UP000253383"/>
    </source>
</evidence>
<evidence type="ECO:0000256" key="2">
    <source>
        <dbReference type="ARBA" id="ARBA00023054"/>
    </source>
</evidence>
<dbReference type="InterPro" id="IPR050465">
    <property type="entry name" value="UPF0194_transport"/>
</dbReference>
<dbReference type="PROSITE" id="PS51257">
    <property type="entry name" value="PROKAR_LIPOPROTEIN"/>
    <property type="match status" value="1"/>
</dbReference>
<dbReference type="OrthoDB" id="9778236at2"/>
<keyword evidence="6" id="KW-1185">Reference proteome</keyword>
<dbReference type="Gene3D" id="2.40.50.100">
    <property type="match status" value="1"/>
</dbReference>
<dbReference type="Gene3D" id="2.40.30.170">
    <property type="match status" value="1"/>
</dbReference>
<dbReference type="AlphaFoldDB" id="A0A368JUQ2"/>
<protein>
    <submittedName>
        <fullName evidence="5">HlyD family efflux transporter periplasmic adaptor subunit</fullName>
    </submittedName>
</protein>
<accession>A0A368JUQ2</accession>
<dbReference type="InterPro" id="IPR058625">
    <property type="entry name" value="MdtA-like_BSH"/>
</dbReference>